<dbReference type="InterPro" id="IPR000905">
    <property type="entry name" value="Gcp-like_dom"/>
</dbReference>
<keyword evidence="2 9" id="KW-0808">Transferase</keyword>
<dbReference type="AlphaFoldDB" id="A0A3A8AE02"/>
<comment type="catalytic activity">
    <reaction evidence="7">
        <text>L-threonylcarbamoyladenylate + adenosine(37) in tRNA = N(6)-L-threonylcarbamoyladenosine(37) in tRNA + AMP + H(+)</text>
        <dbReference type="Rhea" id="RHEA:37059"/>
        <dbReference type="Rhea" id="RHEA-COMP:10162"/>
        <dbReference type="Rhea" id="RHEA-COMP:10163"/>
        <dbReference type="ChEBI" id="CHEBI:15378"/>
        <dbReference type="ChEBI" id="CHEBI:73682"/>
        <dbReference type="ChEBI" id="CHEBI:74411"/>
        <dbReference type="ChEBI" id="CHEBI:74418"/>
        <dbReference type="ChEBI" id="CHEBI:456215"/>
        <dbReference type="EC" id="2.3.1.234"/>
    </reaction>
</comment>
<evidence type="ECO:0000259" key="8">
    <source>
        <dbReference type="Pfam" id="PF00814"/>
    </source>
</evidence>
<dbReference type="PANTHER" id="PTHR11735">
    <property type="entry name" value="TRNA N6-ADENOSINE THREONYLCARBAMOYLTRANSFERASE"/>
    <property type="match status" value="1"/>
</dbReference>
<proteinExistence type="predicted"/>
<dbReference type="EMBL" id="QFWV02000001">
    <property type="protein sequence ID" value="RKF08557.1"/>
    <property type="molecule type" value="Genomic_DNA"/>
</dbReference>
<dbReference type="Proteomes" id="UP000246132">
    <property type="component" value="Unassembled WGS sequence"/>
</dbReference>
<dbReference type="OrthoDB" id="9809995at2"/>
<sequence>MSVLVLDTAARFCSACLYDPAADAIRAAREEEIGRGHAERLMGVVADVMDEAGAGFGDLTGLTVTIGPGSFTGIRVGVAAARGIAVARNLPVTGVTTLESLAVQATNETRVEGPFAVLIAGGRGQIFMQHFSAAGEALDEARAMAEDEADKHLRPDCALLVGDAAAGMETDLPTTVDRPVGTIGAVARAARLFEHAPSPLYLRGADAKPQTGFALPRRSDGEDAA</sequence>
<gene>
    <name evidence="9" type="primary">tsaB</name>
    <name evidence="9" type="ORF">DEM25_000755</name>
</gene>
<keyword evidence="5" id="KW-0408">Iron</keyword>
<dbReference type="PANTHER" id="PTHR11735:SF11">
    <property type="entry name" value="TRNA THREONYLCARBAMOYLADENOSINE BIOSYNTHESIS PROTEIN TSAB"/>
    <property type="match status" value="1"/>
</dbReference>
<name>A0A3A8AE02_9HYPH</name>
<dbReference type="InterPro" id="IPR022496">
    <property type="entry name" value="T6A_TsaB"/>
</dbReference>
<dbReference type="InterPro" id="IPR017861">
    <property type="entry name" value="KAE1/TsaD"/>
</dbReference>
<organism evidence="9 10">
    <name type="scientific">Oceaniradius stylonematis</name>
    <dbReference type="NCBI Taxonomy" id="2184161"/>
    <lineage>
        <taxon>Bacteria</taxon>
        <taxon>Pseudomonadati</taxon>
        <taxon>Pseudomonadota</taxon>
        <taxon>Alphaproteobacteria</taxon>
        <taxon>Hyphomicrobiales</taxon>
        <taxon>Ahrensiaceae</taxon>
        <taxon>Oceaniradius</taxon>
    </lineage>
</organism>
<keyword evidence="4" id="KW-0479">Metal-binding</keyword>
<keyword evidence="3" id="KW-0819">tRNA processing</keyword>
<dbReference type="GO" id="GO:0002949">
    <property type="term" value="P:tRNA threonylcarbamoyladenosine modification"/>
    <property type="evidence" value="ECO:0007669"/>
    <property type="project" value="InterPro"/>
</dbReference>
<dbReference type="EC" id="2.3.1.234" evidence="1"/>
<evidence type="ECO:0000256" key="5">
    <source>
        <dbReference type="ARBA" id="ARBA00023004"/>
    </source>
</evidence>
<dbReference type="GO" id="GO:0046872">
    <property type="term" value="F:metal ion binding"/>
    <property type="evidence" value="ECO:0007669"/>
    <property type="project" value="UniProtKB-KW"/>
</dbReference>
<protein>
    <recommendedName>
        <fullName evidence="1">N(6)-L-threonylcarbamoyladenine synthase</fullName>
        <ecNumber evidence="1">2.3.1.234</ecNumber>
    </recommendedName>
</protein>
<dbReference type="PRINTS" id="PR00789">
    <property type="entry name" value="OSIALOPTASE"/>
</dbReference>
<reference evidence="9 10" key="1">
    <citation type="journal article" date="2018" name="Int. J. Syst. Bacteriol.">
        <title>Oceaniradius stylonemae gen. nov., sp. nov., isolated from a red alga, Stylonema cornu-cervi.</title>
        <authorList>
            <person name="Jeong S."/>
        </authorList>
    </citation>
    <scope>NUCLEOTIDE SEQUENCE [LARGE SCALE GENOMIC DNA]</scope>
    <source>
        <strain evidence="9 10">StC1</strain>
    </source>
</reference>
<evidence type="ECO:0000256" key="1">
    <source>
        <dbReference type="ARBA" id="ARBA00012156"/>
    </source>
</evidence>
<evidence type="ECO:0000256" key="6">
    <source>
        <dbReference type="ARBA" id="ARBA00023315"/>
    </source>
</evidence>
<dbReference type="SUPFAM" id="SSF53067">
    <property type="entry name" value="Actin-like ATPase domain"/>
    <property type="match status" value="1"/>
</dbReference>
<dbReference type="Gene3D" id="3.30.420.40">
    <property type="match status" value="2"/>
</dbReference>
<evidence type="ECO:0000256" key="3">
    <source>
        <dbReference type="ARBA" id="ARBA00022694"/>
    </source>
</evidence>
<keyword evidence="10" id="KW-1185">Reference proteome</keyword>
<feature type="domain" description="Gcp-like" evidence="8">
    <location>
        <begin position="32"/>
        <end position="153"/>
    </location>
</feature>
<accession>A0A3A8AE02</accession>
<dbReference type="NCBIfam" id="TIGR03725">
    <property type="entry name" value="T6A_YeaZ"/>
    <property type="match status" value="1"/>
</dbReference>
<dbReference type="InterPro" id="IPR043129">
    <property type="entry name" value="ATPase_NBD"/>
</dbReference>
<dbReference type="RefSeq" id="WP_109766801.1">
    <property type="nucleotide sequence ID" value="NZ_CP159474.1"/>
</dbReference>
<evidence type="ECO:0000313" key="9">
    <source>
        <dbReference type="EMBL" id="RKF08557.1"/>
    </source>
</evidence>
<dbReference type="GO" id="GO:0005829">
    <property type="term" value="C:cytosol"/>
    <property type="evidence" value="ECO:0007669"/>
    <property type="project" value="TreeGrafter"/>
</dbReference>
<comment type="caution">
    <text evidence="9">The sequence shown here is derived from an EMBL/GenBank/DDBJ whole genome shotgun (WGS) entry which is preliminary data.</text>
</comment>
<evidence type="ECO:0000256" key="4">
    <source>
        <dbReference type="ARBA" id="ARBA00022723"/>
    </source>
</evidence>
<evidence type="ECO:0000313" key="10">
    <source>
        <dbReference type="Proteomes" id="UP000246132"/>
    </source>
</evidence>
<dbReference type="Pfam" id="PF00814">
    <property type="entry name" value="TsaD"/>
    <property type="match status" value="1"/>
</dbReference>
<evidence type="ECO:0000256" key="7">
    <source>
        <dbReference type="ARBA" id="ARBA00048117"/>
    </source>
</evidence>
<keyword evidence="6" id="KW-0012">Acyltransferase</keyword>
<dbReference type="GO" id="GO:0061711">
    <property type="term" value="F:tRNA N(6)-L-threonylcarbamoyladenine synthase activity"/>
    <property type="evidence" value="ECO:0007669"/>
    <property type="project" value="UniProtKB-EC"/>
</dbReference>
<evidence type="ECO:0000256" key="2">
    <source>
        <dbReference type="ARBA" id="ARBA00022679"/>
    </source>
</evidence>